<dbReference type="RefSeq" id="WP_002855633.1">
    <property type="nucleotide sequence ID" value="NC_008787.1"/>
</dbReference>
<evidence type="ECO:0000313" key="1">
    <source>
        <dbReference type="EMBL" id="EAQ72873.1"/>
    </source>
</evidence>
<dbReference type="AlphaFoldDB" id="A0A0H3PE67"/>
<name>A0A0H3PE67_CAMJJ</name>
<dbReference type="HOGENOM" id="CLU_104520_0_0_7"/>
<reference evidence="2" key="1">
    <citation type="submission" date="2006-12" db="EMBL/GenBank/DDBJ databases">
        <authorList>
            <person name="Fouts D.E."/>
            <person name="Nelson K.E."/>
            <person name="Sebastian Y."/>
        </authorList>
    </citation>
    <scope>NUCLEOTIDE SEQUENCE [LARGE SCALE GENOMIC DNA]</scope>
    <source>
        <strain evidence="2">81-176</strain>
    </source>
</reference>
<dbReference type="eggNOG" id="ENOG50319A9">
    <property type="taxonomic scope" value="Bacteria"/>
</dbReference>
<proteinExistence type="predicted"/>
<organism evidence="1 2">
    <name type="scientific">Campylobacter jejuni subsp. jejuni serotype O:23/36 (strain 81-176)</name>
    <dbReference type="NCBI Taxonomy" id="354242"/>
    <lineage>
        <taxon>Bacteria</taxon>
        <taxon>Pseudomonadati</taxon>
        <taxon>Campylobacterota</taxon>
        <taxon>Epsilonproteobacteria</taxon>
        <taxon>Campylobacterales</taxon>
        <taxon>Campylobacteraceae</taxon>
        <taxon>Campylobacter</taxon>
    </lineage>
</organism>
<dbReference type="KEGG" id="cjj:CJJ81176_1385"/>
<accession>A0A0H3PE67</accession>
<sequence>MLFGFDDKQEFIPQIYRYLNNQELMLTFLTQYNASVDSALKIPLLYAKNTKSLKMIFGNFLHNIMHVSFGKIQNINIKLNTYAFYFQKRKSLIFNTKISKNVDLLRLLRIYLYGICFDAQILFSSYVYDKVSFQNNGKNIDQDGDLIIIDKKFAILPLCKEINTHNLEIENEIYELLNLIKENNFEKFYIVCPRNKNFTHFIEIKHFLCDLNKTMLKLVPYKISNQIIRRK</sequence>
<protein>
    <submittedName>
        <fullName evidence="1">Uncharacterized protein</fullName>
    </submittedName>
</protein>
<dbReference type="Proteomes" id="UP000000646">
    <property type="component" value="Chromosome"/>
</dbReference>
<evidence type="ECO:0000313" key="2">
    <source>
        <dbReference type="Proteomes" id="UP000000646"/>
    </source>
</evidence>
<gene>
    <name evidence="1" type="ordered locus">CJJ81176_1385</name>
</gene>
<dbReference type="EMBL" id="CP000538">
    <property type="protein sequence ID" value="EAQ72873.1"/>
    <property type="molecule type" value="Genomic_DNA"/>
</dbReference>